<name>A0A1E7L441_9ACTN</name>
<protein>
    <submittedName>
        <fullName evidence="1">Uncharacterized protein</fullName>
    </submittedName>
</protein>
<organism evidence="1 2">
    <name type="scientific">Streptomyces nanshensis</name>
    <dbReference type="NCBI Taxonomy" id="518642"/>
    <lineage>
        <taxon>Bacteria</taxon>
        <taxon>Bacillati</taxon>
        <taxon>Actinomycetota</taxon>
        <taxon>Actinomycetes</taxon>
        <taxon>Kitasatosporales</taxon>
        <taxon>Streptomycetaceae</taxon>
        <taxon>Streptomyces</taxon>
    </lineage>
</organism>
<evidence type="ECO:0000313" key="1">
    <source>
        <dbReference type="EMBL" id="OEV10918.1"/>
    </source>
</evidence>
<sequence length="440" mass="48421">MPEKTETISLSEALQEADEKLTVDGLLSLLTRVDEKLTVDGLLSLLTRVDEKLTVDGLLSLLTRVDEKLTVDGLLSLLTRVDEKLTVDGLLSLLTRVDEKLTVDGLLSLLTRVDEKLTVDGLLSLLTRVDEKLTVDGLLSLLTRVDEKLTVDGLLSLLTRVDEKLTVDGLLSLLTRVDEKLTVDGLLSLLDLTDQKGLMNAEQLGLLLGFAGGVPIVSALRVRPWWLPEPEICKEIGTADRPYLRVRFKVATVRVWLKTHPERGPGGSERQDPTVEQGPTAEWRLQMLARLDPREPLNGSHLSLAMGYENPNQVTDLLRRGRFVAPDVDELEGTSERPRHKRIWYPQSVLEKLRAGDFAPAAAATAAPAQVSDSGDPEELLGSAQVAVRLKYKDQKSFISALSAGSPRLRPLQGTWVKVKAPHGGPPARKWPRRIVDSVA</sequence>
<evidence type="ECO:0000313" key="2">
    <source>
        <dbReference type="Proteomes" id="UP000176005"/>
    </source>
</evidence>
<dbReference type="RefSeq" id="WP_070017453.1">
    <property type="nucleotide sequence ID" value="NZ_LJGW01000258.1"/>
</dbReference>
<dbReference type="EMBL" id="LJGW01000258">
    <property type="protein sequence ID" value="OEV10918.1"/>
    <property type="molecule type" value="Genomic_DNA"/>
</dbReference>
<comment type="caution">
    <text evidence="1">The sequence shown here is derived from an EMBL/GenBank/DDBJ whole genome shotgun (WGS) entry which is preliminary data.</text>
</comment>
<accession>A0A1E7L441</accession>
<keyword evidence="2" id="KW-1185">Reference proteome</keyword>
<reference evidence="1 2" key="1">
    <citation type="journal article" date="2016" name="Front. Microbiol.">
        <title>Comparative Genomics Analysis of Streptomyces Species Reveals Their Adaptation to the Marine Environment and Their Diversity at the Genomic Level.</title>
        <authorList>
            <person name="Tian X."/>
            <person name="Zhang Z."/>
            <person name="Yang T."/>
            <person name="Chen M."/>
            <person name="Li J."/>
            <person name="Chen F."/>
            <person name="Yang J."/>
            <person name="Li W."/>
            <person name="Zhang B."/>
            <person name="Zhang Z."/>
            <person name="Wu J."/>
            <person name="Zhang C."/>
            <person name="Long L."/>
            <person name="Xiao J."/>
        </authorList>
    </citation>
    <scope>NUCLEOTIDE SEQUENCE [LARGE SCALE GENOMIC DNA]</scope>
    <source>
        <strain evidence="1 2">SCSIO 10429</strain>
    </source>
</reference>
<dbReference type="Proteomes" id="UP000176005">
    <property type="component" value="Unassembled WGS sequence"/>
</dbReference>
<dbReference type="PATRIC" id="fig|518642.10.peg.3331"/>
<gene>
    <name evidence="1" type="ORF">AN218_15370</name>
</gene>
<proteinExistence type="predicted"/>
<dbReference type="AlphaFoldDB" id="A0A1E7L441"/>